<dbReference type="Pfam" id="PF06903">
    <property type="entry name" value="VirK"/>
    <property type="match status" value="1"/>
</dbReference>
<reference evidence="1" key="1">
    <citation type="submission" date="2016-12" db="EMBL/GenBank/DDBJ databases">
        <authorList>
            <person name="Moulin L."/>
        </authorList>
    </citation>
    <scope>NUCLEOTIDE SEQUENCE [LARGE SCALE GENOMIC DNA]</scope>
    <source>
        <strain evidence="1">STM 7183</strain>
    </source>
</reference>
<gene>
    <name evidence="1" type="ORF">BN2476_1590006</name>
</gene>
<protein>
    <submittedName>
        <fullName evidence="1">Virk protein (Modular protein)</fullName>
    </submittedName>
</protein>
<dbReference type="InterPro" id="IPR010694">
    <property type="entry name" value="Uncharacterised_VirK"/>
</dbReference>
<name>A0A1N7SWW1_9BURK</name>
<sequence>MQTFLIAPLIAAPMISGHAEPAKQLPSLADVESALNRGAAVSVAADLTKCSPAGDTTSQSGTRGGVKINAYWTMADGTLSFSDEHATVDLVGAPTFQDPFGAPIWQSIRYTVKPDQTVFVATKLFFLPSYNPMMHVDYACAINQGIAYYTEGLKCDYQPTTRCELGPLRLNSAGPADFFCNGDRDDRPL</sequence>
<keyword evidence="2" id="KW-1185">Reference proteome</keyword>
<dbReference type="Proteomes" id="UP000195569">
    <property type="component" value="Unassembled WGS sequence"/>
</dbReference>
<dbReference type="EMBL" id="CYGY02000159">
    <property type="protein sequence ID" value="SIT51977.1"/>
    <property type="molecule type" value="Genomic_DNA"/>
</dbReference>
<comment type="caution">
    <text evidence="1">The sequence shown here is derived from an EMBL/GenBank/DDBJ whole genome shotgun (WGS) entry which is preliminary data.</text>
</comment>
<evidence type="ECO:0000313" key="2">
    <source>
        <dbReference type="Proteomes" id="UP000195569"/>
    </source>
</evidence>
<organism evidence="1 2">
    <name type="scientific">Paraburkholderia piptadeniae</name>
    <dbReference type="NCBI Taxonomy" id="1701573"/>
    <lineage>
        <taxon>Bacteria</taxon>
        <taxon>Pseudomonadati</taxon>
        <taxon>Pseudomonadota</taxon>
        <taxon>Betaproteobacteria</taxon>
        <taxon>Burkholderiales</taxon>
        <taxon>Burkholderiaceae</taxon>
        <taxon>Paraburkholderia</taxon>
    </lineage>
</organism>
<accession>A0A1N7SWW1</accession>
<dbReference type="AlphaFoldDB" id="A0A1N7SWW1"/>
<evidence type="ECO:0000313" key="1">
    <source>
        <dbReference type="EMBL" id="SIT51977.1"/>
    </source>
</evidence>
<dbReference type="OrthoDB" id="8637105at2"/>
<proteinExistence type="predicted"/>
<dbReference type="RefSeq" id="WP_087740304.1">
    <property type="nucleotide sequence ID" value="NZ_CYGY02000159.1"/>
</dbReference>